<evidence type="ECO:0000313" key="3">
    <source>
        <dbReference type="Proteomes" id="UP001055172"/>
    </source>
</evidence>
<dbReference type="EMBL" id="BPPX01000025">
    <property type="protein sequence ID" value="GJC87235.1"/>
    <property type="molecule type" value="Genomic_DNA"/>
</dbReference>
<reference evidence="2 3" key="1">
    <citation type="submission" date="2021-07" db="EMBL/GenBank/DDBJ databases">
        <title>Genome data of Colletotrichum spaethianum.</title>
        <authorList>
            <person name="Utami Y.D."/>
            <person name="Hiruma K."/>
        </authorList>
    </citation>
    <scope>NUCLEOTIDE SEQUENCE [LARGE SCALE GENOMIC DNA]</scope>
    <source>
        <strain evidence="2 3">MAFF 242679</strain>
    </source>
</reference>
<gene>
    <name evidence="2" type="ORF">ColLi_10073</name>
</gene>
<keyword evidence="1" id="KW-0812">Transmembrane</keyword>
<name>A0AA37LVS8_9PEZI</name>
<protein>
    <submittedName>
        <fullName evidence="2">Uncharacterized protein</fullName>
    </submittedName>
</protein>
<evidence type="ECO:0000256" key="1">
    <source>
        <dbReference type="SAM" id="Phobius"/>
    </source>
</evidence>
<feature type="transmembrane region" description="Helical" evidence="1">
    <location>
        <begin position="39"/>
        <end position="61"/>
    </location>
</feature>
<proteinExistence type="predicted"/>
<comment type="caution">
    <text evidence="2">The sequence shown here is derived from an EMBL/GenBank/DDBJ whole genome shotgun (WGS) entry which is preliminary data.</text>
</comment>
<keyword evidence="1" id="KW-1133">Transmembrane helix</keyword>
<keyword evidence="3" id="KW-1185">Reference proteome</keyword>
<evidence type="ECO:0000313" key="2">
    <source>
        <dbReference type="EMBL" id="GJC87235.1"/>
    </source>
</evidence>
<dbReference type="Proteomes" id="UP001055172">
    <property type="component" value="Unassembled WGS sequence"/>
</dbReference>
<accession>A0AA37LVS8</accession>
<dbReference type="AlphaFoldDB" id="A0AA37LVS8"/>
<organism evidence="2 3">
    <name type="scientific">Colletotrichum liriopes</name>
    <dbReference type="NCBI Taxonomy" id="708192"/>
    <lineage>
        <taxon>Eukaryota</taxon>
        <taxon>Fungi</taxon>
        <taxon>Dikarya</taxon>
        <taxon>Ascomycota</taxon>
        <taxon>Pezizomycotina</taxon>
        <taxon>Sordariomycetes</taxon>
        <taxon>Hypocreomycetidae</taxon>
        <taxon>Glomerellales</taxon>
        <taxon>Glomerellaceae</taxon>
        <taxon>Colletotrichum</taxon>
        <taxon>Colletotrichum spaethianum species complex</taxon>
    </lineage>
</organism>
<keyword evidence="1" id="KW-0472">Membrane</keyword>
<sequence>MVSEVVVEKRPLMAGQLADLASKYPEKFGNNVFLKAWPYAPPALLSGLIMLLAFFAVFFFLEEVSSGM</sequence>